<evidence type="ECO:0000256" key="5">
    <source>
        <dbReference type="ARBA" id="ARBA00022490"/>
    </source>
</evidence>
<feature type="compositionally biased region" description="Polar residues" evidence="9">
    <location>
        <begin position="170"/>
        <end position="180"/>
    </location>
</feature>
<reference evidence="10" key="1">
    <citation type="submission" date="2022-07" db="EMBL/GenBank/DDBJ databases">
        <authorList>
            <person name="Macas J."/>
            <person name="Novak P."/>
            <person name="Neumann P."/>
        </authorList>
    </citation>
    <scope>NUCLEOTIDE SEQUENCE</scope>
</reference>
<keyword evidence="11" id="KW-1185">Reference proteome</keyword>
<comment type="subcellular location">
    <subcellularLocation>
        <location evidence="1">Cytoplasm</location>
    </subcellularLocation>
    <subcellularLocation>
        <location evidence="2">Golgi apparatus</location>
    </subcellularLocation>
</comment>
<evidence type="ECO:0000256" key="3">
    <source>
        <dbReference type="ARBA" id="ARBA00005599"/>
    </source>
</evidence>
<dbReference type="AlphaFoldDB" id="A0AAV0FR59"/>
<keyword evidence="6" id="KW-0333">Golgi apparatus</keyword>
<evidence type="ECO:0000256" key="6">
    <source>
        <dbReference type="ARBA" id="ARBA00023034"/>
    </source>
</evidence>
<comment type="caution">
    <text evidence="10">The sequence shown here is derived from an EMBL/GenBank/DDBJ whole genome shotgun (WGS) entry which is preliminary data.</text>
</comment>
<evidence type="ECO:0000256" key="1">
    <source>
        <dbReference type="ARBA" id="ARBA00004496"/>
    </source>
</evidence>
<dbReference type="GO" id="GO:0005794">
    <property type="term" value="C:Golgi apparatus"/>
    <property type="evidence" value="ECO:0007669"/>
    <property type="project" value="UniProtKB-SubCell"/>
</dbReference>
<proteinExistence type="inferred from homology"/>
<keyword evidence="7 8" id="KW-0175">Coiled coil</keyword>
<name>A0AAV0FR59_9ASTE</name>
<dbReference type="Proteomes" id="UP001152523">
    <property type="component" value="Unassembled WGS sequence"/>
</dbReference>
<evidence type="ECO:0000256" key="7">
    <source>
        <dbReference type="ARBA" id="ARBA00023054"/>
    </source>
</evidence>
<evidence type="ECO:0000313" key="11">
    <source>
        <dbReference type="Proteomes" id="UP001152523"/>
    </source>
</evidence>
<feature type="compositionally biased region" description="Basic and acidic residues" evidence="9">
    <location>
        <begin position="156"/>
        <end position="169"/>
    </location>
</feature>
<dbReference type="PANTHER" id="PTHR21470">
    <property type="entry name" value="RAB6-INTERACTING PROTEIN GORAB"/>
    <property type="match status" value="1"/>
</dbReference>
<comment type="similarity">
    <text evidence="3">Belongs to the GORAB family.</text>
</comment>
<evidence type="ECO:0000256" key="9">
    <source>
        <dbReference type="SAM" id="MobiDB-lite"/>
    </source>
</evidence>
<evidence type="ECO:0000256" key="4">
    <source>
        <dbReference type="ARBA" id="ARBA00014130"/>
    </source>
</evidence>
<accession>A0AAV0FR59</accession>
<evidence type="ECO:0000313" key="10">
    <source>
        <dbReference type="EMBL" id="CAH9138133.1"/>
    </source>
</evidence>
<dbReference type="EMBL" id="CAMAPF010001005">
    <property type="protein sequence ID" value="CAH9138133.1"/>
    <property type="molecule type" value="Genomic_DNA"/>
</dbReference>
<dbReference type="Pfam" id="PF04949">
    <property type="entry name" value="Transcrip_act"/>
    <property type="match status" value="1"/>
</dbReference>
<feature type="region of interest" description="Disordered" evidence="9">
    <location>
        <begin position="156"/>
        <end position="180"/>
    </location>
</feature>
<protein>
    <recommendedName>
        <fullName evidence="4">RAB6-interacting golgin</fullName>
    </recommendedName>
</protein>
<feature type="compositionally biased region" description="Polar residues" evidence="9">
    <location>
        <begin position="16"/>
        <end position="30"/>
    </location>
</feature>
<evidence type="ECO:0000256" key="8">
    <source>
        <dbReference type="SAM" id="Coils"/>
    </source>
</evidence>
<keyword evidence="5" id="KW-0963">Cytoplasm</keyword>
<organism evidence="10 11">
    <name type="scientific">Cuscuta epithymum</name>
    <dbReference type="NCBI Taxonomy" id="186058"/>
    <lineage>
        <taxon>Eukaryota</taxon>
        <taxon>Viridiplantae</taxon>
        <taxon>Streptophyta</taxon>
        <taxon>Embryophyta</taxon>
        <taxon>Tracheophyta</taxon>
        <taxon>Spermatophyta</taxon>
        <taxon>Magnoliopsida</taxon>
        <taxon>eudicotyledons</taxon>
        <taxon>Gunneridae</taxon>
        <taxon>Pentapetalae</taxon>
        <taxon>asterids</taxon>
        <taxon>lamiids</taxon>
        <taxon>Solanales</taxon>
        <taxon>Convolvulaceae</taxon>
        <taxon>Cuscuteae</taxon>
        <taxon>Cuscuta</taxon>
        <taxon>Cuscuta subgen. Cuscuta</taxon>
    </lineage>
</organism>
<evidence type="ECO:0000256" key="2">
    <source>
        <dbReference type="ARBA" id="ARBA00004555"/>
    </source>
</evidence>
<feature type="coiled-coil region" evidence="8">
    <location>
        <begin position="97"/>
        <end position="124"/>
    </location>
</feature>
<sequence>MATKKQVKEQPRSDLENPQSKNSSATNDSQIGEDEAEDMTRTALAAYRAREEEFERRKKEVTDRLQAHLGRVGEEHRRLAELHKAVEGFVDPIGKEAAKLRKKIDAVNKDLKSLGQTCQRKEHEYQQVLDLYNVKSKEKAQLITVLMEVVTESERQRMKKLDELSKDVDSMSSTRPIKHP</sequence>
<feature type="region of interest" description="Disordered" evidence="9">
    <location>
        <begin position="1"/>
        <end position="42"/>
    </location>
</feature>
<feature type="compositionally biased region" description="Basic and acidic residues" evidence="9">
    <location>
        <begin position="1"/>
        <end position="15"/>
    </location>
</feature>
<gene>
    <name evidence="10" type="ORF">CEPIT_LOCUS36566</name>
</gene>
<dbReference type="PANTHER" id="PTHR21470:SF2">
    <property type="entry name" value="RAB6-INTERACTING GOLGIN"/>
    <property type="match status" value="1"/>
</dbReference>
<dbReference type="InterPro" id="IPR007033">
    <property type="entry name" value="GORAB"/>
</dbReference>